<dbReference type="EMBL" id="KE747833">
    <property type="protein sequence ID" value="RMZ72476.1"/>
    <property type="molecule type" value="Genomic_DNA"/>
</dbReference>
<dbReference type="AlphaFoldDB" id="A0A3M7MD86"/>
<dbReference type="Proteomes" id="UP000265663">
    <property type="component" value="Unassembled WGS sequence"/>
</dbReference>
<reference evidence="1 2" key="1">
    <citation type="journal article" date="2014" name="PLoS ONE">
        <title>De novo Genome Assembly of the Fungal Plant Pathogen Pyrenophora semeniperda.</title>
        <authorList>
            <person name="Soliai M.M."/>
            <person name="Meyer S.E."/>
            <person name="Udall J.A."/>
            <person name="Elzinga D.E."/>
            <person name="Hermansen R.A."/>
            <person name="Bodily P.M."/>
            <person name="Hart A.A."/>
            <person name="Coleman C.E."/>
        </authorList>
    </citation>
    <scope>NUCLEOTIDE SEQUENCE [LARGE SCALE GENOMIC DNA]</scope>
    <source>
        <strain evidence="1 2">CCB06</strain>
        <tissue evidence="1">Mycelium</tissue>
    </source>
</reference>
<accession>A0A3M7MD86</accession>
<evidence type="ECO:0000313" key="2">
    <source>
        <dbReference type="Proteomes" id="UP000265663"/>
    </source>
</evidence>
<evidence type="ECO:0000313" key="1">
    <source>
        <dbReference type="EMBL" id="RMZ72476.1"/>
    </source>
</evidence>
<proteinExistence type="predicted"/>
<organism evidence="1 2">
    <name type="scientific">Pyrenophora seminiperda CCB06</name>
    <dbReference type="NCBI Taxonomy" id="1302712"/>
    <lineage>
        <taxon>Eukaryota</taxon>
        <taxon>Fungi</taxon>
        <taxon>Dikarya</taxon>
        <taxon>Ascomycota</taxon>
        <taxon>Pezizomycotina</taxon>
        <taxon>Dothideomycetes</taxon>
        <taxon>Pleosporomycetidae</taxon>
        <taxon>Pleosporales</taxon>
        <taxon>Pleosporineae</taxon>
        <taxon>Pleosporaceae</taxon>
        <taxon>Pyrenophora</taxon>
    </lineage>
</organism>
<gene>
    <name evidence="1" type="ORF">GMOD_00007470</name>
</gene>
<protein>
    <submittedName>
        <fullName evidence="1">Uncharacterized protein</fullName>
    </submittedName>
</protein>
<name>A0A3M7MD86_9PLEO</name>
<sequence length="72" mass="7906">MPRSWNMRPEEEGEEEGEGAVMGLVGLVLRKKAQWKGFFVVGLSQVYDAEPAARPKWKQKGCSEGGIRGANA</sequence>
<keyword evidence="2" id="KW-1185">Reference proteome</keyword>